<dbReference type="GO" id="GO:0015562">
    <property type="term" value="F:efflux transmembrane transporter activity"/>
    <property type="evidence" value="ECO:0007669"/>
    <property type="project" value="InterPro"/>
</dbReference>
<keyword evidence="2" id="KW-1134">Transmembrane beta strand</keyword>
<sequence length="423" mass="48445">MNKISFIKVKGNIQMLMSHFRLPASNIQLLSLIFLMLISGLGYSQNLQFFIEEAIENNPNIQAVEKQHAISTERISEVNTLPNTEFSGGYMIGEEMPMMQKAEFSAMQMLPWFGTISAREKYAAAMADADFVEIEIAKRKIEMALSQSYYRLYQIAKKQEVLDSNVALLKVYERMALTSVEVGQASAVSVLRLQMRQNELLERKLVLEQDYAAELTAFNKIMNRQEITEISIVDSLTVPEKDIEIDFDSLRLHPELMKFEQLNKVVTQADVLNKKESAPGFGVGVEYMLFNEAPDMLMPMVSISIPIFNKKYKSIAKQNKLRFEELDIQKQASTNSLFAQLQEAVRSRNAARISFETQDKNLKQAKDANEILLKNYETGTIDFREVLDVQELQLQFQINQIEAIGEYFKQTSVIDYFIGKKIN</sequence>
<comment type="subcellular location">
    <subcellularLocation>
        <location evidence="1">Cell outer membrane</location>
    </subcellularLocation>
</comment>
<dbReference type="AlphaFoldDB" id="A0A1M6EKL4"/>
<evidence type="ECO:0000313" key="6">
    <source>
        <dbReference type="EMBL" id="SHI86041.1"/>
    </source>
</evidence>
<evidence type="ECO:0000256" key="5">
    <source>
        <dbReference type="ARBA" id="ARBA00023237"/>
    </source>
</evidence>
<evidence type="ECO:0000313" key="7">
    <source>
        <dbReference type="Proteomes" id="UP000184172"/>
    </source>
</evidence>
<accession>A0A1M6EKL4</accession>
<dbReference type="GO" id="GO:1990281">
    <property type="term" value="C:efflux pump complex"/>
    <property type="evidence" value="ECO:0007669"/>
    <property type="project" value="TreeGrafter"/>
</dbReference>
<dbReference type="PANTHER" id="PTHR30026:SF20">
    <property type="entry name" value="OUTER MEMBRANE PROTEIN TOLC"/>
    <property type="match status" value="1"/>
</dbReference>
<dbReference type="SUPFAM" id="SSF56954">
    <property type="entry name" value="Outer membrane efflux proteins (OEP)"/>
    <property type="match status" value="1"/>
</dbReference>
<dbReference type="Proteomes" id="UP000184172">
    <property type="component" value="Unassembled WGS sequence"/>
</dbReference>
<dbReference type="PANTHER" id="PTHR30026">
    <property type="entry name" value="OUTER MEMBRANE PROTEIN TOLC"/>
    <property type="match status" value="1"/>
</dbReference>
<protein>
    <submittedName>
        <fullName evidence="6">Outer membrane protein TolC</fullName>
    </submittedName>
</protein>
<dbReference type="EMBL" id="FQYV01000006">
    <property type="protein sequence ID" value="SHI86041.1"/>
    <property type="molecule type" value="Genomic_DNA"/>
</dbReference>
<keyword evidence="5" id="KW-0998">Cell outer membrane</keyword>
<evidence type="ECO:0000256" key="1">
    <source>
        <dbReference type="ARBA" id="ARBA00004442"/>
    </source>
</evidence>
<dbReference type="Gene3D" id="1.20.1600.10">
    <property type="entry name" value="Outer membrane efflux proteins (OEP)"/>
    <property type="match status" value="1"/>
</dbReference>
<proteinExistence type="predicted"/>
<dbReference type="GO" id="GO:0015288">
    <property type="term" value="F:porin activity"/>
    <property type="evidence" value="ECO:0007669"/>
    <property type="project" value="TreeGrafter"/>
</dbReference>
<dbReference type="InterPro" id="IPR051906">
    <property type="entry name" value="TolC-like"/>
</dbReference>
<evidence type="ECO:0000256" key="4">
    <source>
        <dbReference type="ARBA" id="ARBA00023136"/>
    </source>
</evidence>
<keyword evidence="7" id="KW-1185">Reference proteome</keyword>
<dbReference type="GO" id="GO:0009279">
    <property type="term" value="C:cell outer membrane"/>
    <property type="evidence" value="ECO:0007669"/>
    <property type="project" value="UniProtKB-SubCell"/>
</dbReference>
<dbReference type="STRING" id="797419.SAMN05216556_101162"/>
<evidence type="ECO:0000256" key="2">
    <source>
        <dbReference type="ARBA" id="ARBA00022452"/>
    </source>
</evidence>
<evidence type="ECO:0000256" key="3">
    <source>
        <dbReference type="ARBA" id="ARBA00022692"/>
    </source>
</evidence>
<name>A0A1M6EKL4_9FLAO</name>
<organism evidence="6 7">
    <name type="scientific">Aequorivita viscosa</name>
    <dbReference type="NCBI Taxonomy" id="797419"/>
    <lineage>
        <taxon>Bacteria</taxon>
        <taxon>Pseudomonadati</taxon>
        <taxon>Bacteroidota</taxon>
        <taxon>Flavobacteriia</taxon>
        <taxon>Flavobacteriales</taxon>
        <taxon>Flavobacteriaceae</taxon>
        <taxon>Aequorivita</taxon>
    </lineage>
</organism>
<reference evidence="7" key="1">
    <citation type="submission" date="2016-11" db="EMBL/GenBank/DDBJ databases">
        <authorList>
            <person name="Varghese N."/>
            <person name="Submissions S."/>
        </authorList>
    </citation>
    <scope>NUCLEOTIDE SEQUENCE [LARGE SCALE GENOMIC DNA]</scope>
    <source>
        <strain evidence="7">DSM 26349</strain>
    </source>
</reference>
<dbReference type="RefSeq" id="WP_083540679.1">
    <property type="nucleotide sequence ID" value="NZ_FNNS01000001.1"/>
</dbReference>
<gene>
    <name evidence="6" type="ORF">SAMN04487908_10691</name>
</gene>
<keyword evidence="3" id="KW-0812">Transmembrane</keyword>
<keyword evidence="4" id="KW-0472">Membrane</keyword>